<gene>
    <name evidence="2" type="ORF">NITFAB_2277</name>
</gene>
<dbReference type="AlphaFoldDB" id="A0A2X0RG12"/>
<organism evidence="2">
    <name type="scientific">Candidatus Nitrotoga fabula</name>
    <dbReference type="NCBI Taxonomy" id="2182327"/>
    <lineage>
        <taxon>Bacteria</taxon>
        <taxon>Pseudomonadati</taxon>
        <taxon>Pseudomonadota</taxon>
        <taxon>Betaproteobacteria</taxon>
        <taxon>Nitrosomonadales</taxon>
        <taxon>Gallionellaceae</taxon>
        <taxon>Candidatus Nitrotoga</taxon>
    </lineage>
</organism>
<dbReference type="EMBL" id="LS423452">
    <property type="protein sequence ID" value="SPS06684.1"/>
    <property type="molecule type" value="Genomic_DNA"/>
</dbReference>
<keyword evidence="1" id="KW-0472">Membrane</keyword>
<reference evidence="2" key="1">
    <citation type="submission" date="2018-05" db="EMBL/GenBank/DDBJ databases">
        <authorList>
            <person name="Lanie J.A."/>
            <person name="Ng W.-L."/>
            <person name="Kazmierczak K.M."/>
            <person name="Andrzejewski T.M."/>
            <person name="Davidsen T.M."/>
            <person name="Wayne K.J."/>
            <person name="Tettelin H."/>
            <person name="Glass J.I."/>
            <person name="Rusch D."/>
            <person name="Podicherti R."/>
            <person name="Tsui H.-C.T."/>
            <person name="Winkler M.E."/>
        </authorList>
    </citation>
    <scope>NUCLEOTIDE SEQUENCE</scope>
    <source>
        <strain evidence="2">KNB</strain>
    </source>
</reference>
<evidence type="ECO:0000313" key="2">
    <source>
        <dbReference type="EMBL" id="SPS06684.1"/>
    </source>
</evidence>
<protein>
    <submittedName>
        <fullName evidence="2">Uncharacterized protein</fullName>
    </submittedName>
</protein>
<sequence>MVFKIGLLPIVLGVLLLGMFAGKIARRLGKNPLVWGILTISVVTAATWQYIPIWSETIVYRSKPGGRFASPEPIVTRLAEAEKTHILLSMDGVNFDVPLVYNFKAYSRQLHGWPNVPGKVLEGKQRPVVDFIKIDAMLPGISPLGAENIAQFEKLAWAQSLHASISHRVAWDDYFKYFFEKLQRQAESKQLPGMLHFYDPTANASIYLSHDHPTDDLIRIRCPDENAIHEGIPICVVETSYYPESEIAKSMSVKDAVFHLRYELPMQYIEQWRSIGHKLKSRINPMVSHS</sequence>
<keyword evidence="1" id="KW-1133">Transmembrane helix</keyword>
<keyword evidence="1" id="KW-0812">Transmembrane</keyword>
<evidence type="ECO:0000256" key="1">
    <source>
        <dbReference type="SAM" id="Phobius"/>
    </source>
</evidence>
<feature type="transmembrane region" description="Helical" evidence="1">
    <location>
        <begin position="6"/>
        <end position="25"/>
    </location>
</feature>
<feature type="transmembrane region" description="Helical" evidence="1">
    <location>
        <begin position="32"/>
        <end position="51"/>
    </location>
</feature>
<name>A0A2X0RG12_9PROT</name>
<accession>A0A2X0RG12</accession>
<proteinExistence type="predicted"/>